<evidence type="ECO:0000313" key="8">
    <source>
        <dbReference type="Proteomes" id="UP000483672"/>
    </source>
</evidence>
<feature type="transmembrane region" description="Helical" evidence="5">
    <location>
        <begin position="65"/>
        <end position="86"/>
    </location>
</feature>
<feature type="transmembrane region" description="Helical" evidence="5">
    <location>
        <begin position="382"/>
        <end position="401"/>
    </location>
</feature>
<dbReference type="PANTHER" id="PTHR24198:SF194">
    <property type="entry name" value="INVERSIN-A"/>
    <property type="match status" value="1"/>
</dbReference>
<feature type="region of interest" description="Disordered" evidence="4">
    <location>
        <begin position="206"/>
        <end position="233"/>
    </location>
</feature>
<organism evidence="7 8">
    <name type="scientific">Orbilia oligospora</name>
    <name type="common">Nematode-trapping fungus</name>
    <name type="synonym">Arthrobotrys oligospora</name>
    <dbReference type="NCBI Taxonomy" id="2813651"/>
    <lineage>
        <taxon>Eukaryota</taxon>
        <taxon>Fungi</taxon>
        <taxon>Dikarya</taxon>
        <taxon>Ascomycota</taxon>
        <taxon>Pezizomycotina</taxon>
        <taxon>Orbiliomycetes</taxon>
        <taxon>Orbiliales</taxon>
        <taxon>Orbiliaceae</taxon>
        <taxon>Orbilia</taxon>
    </lineage>
</organism>
<evidence type="ECO:0000256" key="5">
    <source>
        <dbReference type="SAM" id="Phobius"/>
    </source>
</evidence>
<dbReference type="Proteomes" id="UP000483672">
    <property type="component" value="Unassembled WGS sequence"/>
</dbReference>
<dbReference type="PROSITE" id="PS50088">
    <property type="entry name" value="ANK_REPEAT"/>
    <property type="match status" value="9"/>
</dbReference>
<feature type="repeat" description="ANK" evidence="3">
    <location>
        <begin position="1299"/>
        <end position="1331"/>
    </location>
</feature>
<keyword evidence="2 3" id="KW-0040">ANK repeat</keyword>
<feature type="region of interest" description="Disordered" evidence="4">
    <location>
        <begin position="466"/>
        <end position="485"/>
    </location>
</feature>
<feature type="chain" id="PRO_5029012485" evidence="6">
    <location>
        <begin position="20"/>
        <end position="1856"/>
    </location>
</feature>
<evidence type="ECO:0000256" key="2">
    <source>
        <dbReference type="ARBA" id="ARBA00023043"/>
    </source>
</evidence>
<dbReference type="Pfam" id="PF12796">
    <property type="entry name" value="Ank_2"/>
    <property type="match status" value="6"/>
</dbReference>
<feature type="repeat" description="ANK" evidence="3">
    <location>
        <begin position="1534"/>
        <end position="1566"/>
    </location>
</feature>
<evidence type="ECO:0000256" key="6">
    <source>
        <dbReference type="SAM" id="SignalP"/>
    </source>
</evidence>
<gene>
    <name evidence="7" type="ORF">TWF191_003456</name>
</gene>
<keyword evidence="5" id="KW-0472">Membrane</keyword>
<evidence type="ECO:0000256" key="4">
    <source>
        <dbReference type="SAM" id="MobiDB-lite"/>
    </source>
</evidence>
<dbReference type="SUPFAM" id="SSF48403">
    <property type="entry name" value="Ankyrin repeat"/>
    <property type="match status" value="3"/>
</dbReference>
<feature type="transmembrane region" description="Helical" evidence="5">
    <location>
        <begin position="250"/>
        <end position="270"/>
    </location>
</feature>
<evidence type="ECO:0000313" key="7">
    <source>
        <dbReference type="EMBL" id="KAF3201196.1"/>
    </source>
</evidence>
<feature type="repeat" description="ANK" evidence="3">
    <location>
        <begin position="1399"/>
        <end position="1431"/>
    </location>
</feature>
<comment type="caution">
    <text evidence="7">The sequence shown here is derived from an EMBL/GenBank/DDBJ whole genome shotgun (WGS) entry which is preliminary data.</text>
</comment>
<keyword evidence="5" id="KW-0812">Transmembrane</keyword>
<protein>
    <submittedName>
        <fullName evidence="7">Uncharacterized protein</fullName>
    </submittedName>
</protein>
<feature type="repeat" description="ANK" evidence="3">
    <location>
        <begin position="1273"/>
        <end position="1300"/>
    </location>
</feature>
<dbReference type="SMART" id="SM00248">
    <property type="entry name" value="ANK"/>
    <property type="match status" value="19"/>
</dbReference>
<dbReference type="Pfam" id="PF00023">
    <property type="entry name" value="Ank"/>
    <property type="match status" value="1"/>
</dbReference>
<dbReference type="PANTHER" id="PTHR24198">
    <property type="entry name" value="ANKYRIN REPEAT AND PROTEIN KINASE DOMAIN-CONTAINING PROTEIN"/>
    <property type="match status" value="1"/>
</dbReference>
<feature type="repeat" description="ANK" evidence="3">
    <location>
        <begin position="1331"/>
        <end position="1363"/>
    </location>
</feature>
<feature type="transmembrane region" description="Helical" evidence="5">
    <location>
        <begin position="290"/>
        <end position="313"/>
    </location>
</feature>
<keyword evidence="6" id="KW-0732">Signal</keyword>
<evidence type="ECO:0000256" key="3">
    <source>
        <dbReference type="PROSITE-ProRule" id="PRU00023"/>
    </source>
</evidence>
<feature type="compositionally biased region" description="Low complexity" evidence="4">
    <location>
        <begin position="208"/>
        <end position="220"/>
    </location>
</feature>
<feature type="repeat" description="ANK" evidence="3">
    <location>
        <begin position="1364"/>
        <end position="1398"/>
    </location>
</feature>
<name>A0A7C8UBD2_ORBOL</name>
<keyword evidence="1" id="KW-0677">Repeat</keyword>
<accession>A0A7C8UBD2</accession>
<feature type="signal peptide" evidence="6">
    <location>
        <begin position="1"/>
        <end position="19"/>
    </location>
</feature>
<sequence length="1856" mass="202007">MSTYIIPIFALSLIHGASAGDDSSASGWDDFANNFATDIAPIVVLFGEQVTKQFLSESTSALDHVIFAVAPLGVLTAVVSVIRVCGSSSLKAFIGRAQEAHGISEAELCSSTSRDVCELWSNGGISRIFGRPEILEFIFSGRKDFYIKFPKSEPGSSAAVQDGEQDCDKIQHPSCGIHKPKAFFCHGEFEDDGASLKPGSNWKEVKNTFSPSSRPSTTSTIEPDQKGAEHPFAPHPNLSLNVGIRPPPRWVQWAVAIFGALLQLSFFGYATWASYYASDIWEDGKPPQKWAFPLAVTGTSLLVIGMGLCATLIDRRTHERRFEKIRSAGRSEKIPPQTPKTTMFWLQPGNQSVGDQVFNSFAHWEKKDEYVTSWRVDGFNPFTTIFAIVPAITFSTLGFILQFIGLRGLHGSVALYQLAATLIMAFIRAALRSKRIDEGKNRLKDRREVEGHELDWIALQIESAAQENDRNTPTGGASSPSLQPNATDTNRCCIWYIVDTKPTQYPQASGITSSGFTEVEILPPGLKDWQNMIGFCPKPGSDKYACARGAIEWIESHEKDKTDSESPNKAARILHYRRRLARLTDSITPEQERPWDGQVRTIAGKLKRAIEATARHIFSSEMSISDEWKNAGALVWSSTCRLNAPGEPAAGCFPIHFLLYRENGQWTISQHQLEAVLGLWQWSLKTQTGSRKFFDKKVLAITEESKKDSLKSMIRLWISQDLIIDDAKFSYPLDPTFELQSVLSVAALTSSQPGPKNQAMLSIPSTASPLELIARDIFTMFISRISEVIEPLKGVEPRIRKSQGTFDLSMPSEKPFLGLSEPNIEILVERYIASGLGTREDALVSMIPSLLHKQKLPVPEEVGRRAVQKAQAQRRNGDYQNCEDILKGLLQLQDPKIEALALRGLGELYRSAIRSQKDQDRELGHRIGVELGNMSCLSPEANDIQQHYKEAIQYFENIRNNPLQTHHNLDIGNDEVWKALEHNLDHKKPGPLSLLLTANYNISNSSGEKLSKVIKWAIKNNSPELIEDLWKVAGSQSTNLWRGFPVSSTGNPLLWAVEFECEPETFQSIIEWPGAKIEERAVDGGTAFLEAAKRNLPGHMRALLKAGADFNAQLPDGSNALHIATAKGSYEVVELLLDKGVDVNAENKSEELRGTAIHIAASKGHLQIVELLLNRGVDTKICDKALVEAAAKDFHGIADLLLSRDIDKITIDNSFEQAAVHGHCEVLRLLLKKGATLVAVEDGFRKAILGGHYQVVEFLLSKGVTNAAIGNGLKVAASLGSSKITKLLLESGADIDTSDTNIALLNAISKGHLPIAELLLTHGANPNTQGDYGNALNTAVSNLDCEMIKVLLNNGADINAINQDHGTALYVAARMAQANPDVIKLLLNFGAEINAQGGEHGYALSAAVGSNNKDIVELLLSSGADVNAQGGEYGCALITAVHNKNESITELLLAFGADANAQGGEYGNALNTALFWCHTGIARLLLKSGADVNSKSGKHGNALTIVLYRVAIDKKEMVELLLDLGANVNAQGGEHGNVLNTALHWGYVEIARRLIESGADVNAQGGVNGNALSTALETDWSYINHTKMFELLMSFGVDINAQGGEYGNALNAALYRGRLDIARQLIESGVDVNAQGGKYGNALNSALISGKKNTMEMAKLLLGSGAQVNAQGGMFGNALSTAALARTTTVFKNDVNVMEVVGFLLDHGANINLKGGFYGNLLQSAASGGDPKLIKLLLSRGLGINARGGKYGNALNAAIGWGHAEVIQILLDCGAKITTDSFPYDYERVEVDERKGYLHRKIIELLRKGFEPCRECESGGLRACNATLELCRLNWIHKAGLEDPGPPLPSEPAAEG</sequence>
<feature type="repeat" description="ANK" evidence="3">
    <location>
        <begin position="1152"/>
        <end position="1184"/>
    </location>
</feature>
<keyword evidence="5" id="KW-1133">Transmembrane helix</keyword>
<dbReference type="PROSITE" id="PS50297">
    <property type="entry name" value="ANK_REP_REGION"/>
    <property type="match status" value="6"/>
</dbReference>
<dbReference type="InterPro" id="IPR002110">
    <property type="entry name" value="Ankyrin_rpt"/>
</dbReference>
<reference evidence="7 8" key="1">
    <citation type="submission" date="2019-06" db="EMBL/GenBank/DDBJ databases">
        <authorList>
            <person name="Palmer J.M."/>
        </authorList>
    </citation>
    <scope>NUCLEOTIDE SEQUENCE [LARGE SCALE GENOMIC DNA]</scope>
    <source>
        <strain evidence="7 8">TWF191</strain>
    </source>
</reference>
<evidence type="ECO:0000256" key="1">
    <source>
        <dbReference type="ARBA" id="ARBA00022737"/>
    </source>
</evidence>
<dbReference type="EMBL" id="WIPF01000184">
    <property type="protein sequence ID" value="KAF3201196.1"/>
    <property type="molecule type" value="Genomic_DNA"/>
</dbReference>
<feature type="repeat" description="ANK" evidence="3">
    <location>
        <begin position="1116"/>
        <end position="1148"/>
    </location>
</feature>
<dbReference type="PRINTS" id="PR01415">
    <property type="entry name" value="ANKYRIN"/>
</dbReference>
<proteinExistence type="predicted"/>
<dbReference type="InterPro" id="IPR036770">
    <property type="entry name" value="Ankyrin_rpt-contain_sf"/>
</dbReference>
<dbReference type="Gene3D" id="1.25.40.20">
    <property type="entry name" value="Ankyrin repeat-containing domain"/>
    <property type="match status" value="4"/>
</dbReference>
<feature type="repeat" description="ANK" evidence="3">
    <location>
        <begin position="1605"/>
        <end position="1637"/>
    </location>
</feature>